<dbReference type="Proteomes" id="UP001583186">
    <property type="component" value="Unassembled WGS sequence"/>
</dbReference>
<protein>
    <recommendedName>
        <fullName evidence="3">NACHT domain-containing protein</fullName>
    </recommendedName>
</protein>
<organism evidence="1 2">
    <name type="scientific">Sporothrix stenoceras</name>
    <dbReference type="NCBI Taxonomy" id="5173"/>
    <lineage>
        <taxon>Eukaryota</taxon>
        <taxon>Fungi</taxon>
        <taxon>Dikarya</taxon>
        <taxon>Ascomycota</taxon>
        <taxon>Pezizomycotina</taxon>
        <taxon>Sordariomycetes</taxon>
        <taxon>Sordariomycetidae</taxon>
        <taxon>Ophiostomatales</taxon>
        <taxon>Ophiostomataceae</taxon>
        <taxon>Sporothrix</taxon>
    </lineage>
</organism>
<keyword evidence="2" id="KW-1185">Reference proteome</keyword>
<proteinExistence type="predicted"/>
<evidence type="ECO:0000313" key="2">
    <source>
        <dbReference type="Proteomes" id="UP001583186"/>
    </source>
</evidence>
<dbReference type="PANTHER" id="PTHR10039">
    <property type="entry name" value="AMELOGENIN"/>
    <property type="match status" value="1"/>
</dbReference>
<reference evidence="1 2" key="1">
    <citation type="journal article" date="2024" name="IMA Fungus">
        <title>IMA Genome - F19 : A genome assembly and annotation guide to empower mycologists, including annotated draft genome sequences of Ceratocystis pirilliformis, Diaporthe australafricana, Fusarium ophioides, Paecilomyces lecythidis, and Sporothrix stenoceras.</title>
        <authorList>
            <person name="Aylward J."/>
            <person name="Wilson A.M."/>
            <person name="Visagie C.M."/>
            <person name="Spraker J."/>
            <person name="Barnes I."/>
            <person name="Buitendag C."/>
            <person name="Ceriani C."/>
            <person name="Del Mar Angel L."/>
            <person name="du Plessis D."/>
            <person name="Fuchs T."/>
            <person name="Gasser K."/>
            <person name="Kramer D."/>
            <person name="Li W."/>
            <person name="Munsamy K."/>
            <person name="Piso A."/>
            <person name="Price J.L."/>
            <person name="Sonnekus B."/>
            <person name="Thomas C."/>
            <person name="van der Nest A."/>
            <person name="van Dijk A."/>
            <person name="van Heerden A."/>
            <person name="van Vuuren N."/>
            <person name="Yilmaz N."/>
            <person name="Duong T.A."/>
            <person name="van der Merwe N.A."/>
            <person name="Wingfield M.J."/>
            <person name="Wingfield B.D."/>
        </authorList>
    </citation>
    <scope>NUCLEOTIDE SEQUENCE [LARGE SCALE GENOMIC DNA]</scope>
    <source>
        <strain evidence="1 2">CMW 5346</strain>
    </source>
</reference>
<gene>
    <name evidence="1" type="ORF">Sste5346_003798</name>
</gene>
<sequence>MADGPTYIVMDGLDEMDEDERQILLWQLGDLAKHCEDLRLLISSRAEDDISRALRMFLYARIVLDGLEHMISIDEIRDELTVLPADLNDAAKVENHIEKSTVKEGLAATLVAYLASGVLQLDLSDEQIDKNLLAGRYRLFGYARSYWPPLLKSMELGEHTKLVLDLLKILVEKGRNNAFDDDSLDIAEQPHDSDTWVDRDPLATSKMLVRIQQRHNALVSRVEANPEVMAKIQWHYGSPVFKCPYPFCMSNRSGFYKEEDLRAHLTDHGRDWKCIVPGCLFTSRGFTTRYARDEHWAKVHLDLSAMNNGGNDISFDTLSEDDASRILFQLVAEKDADRLTQLLASPGGKQLNKDAIAAALRYAARDLGSQAMTEALMPASEKYLPADILAFAVDSQDIKFVRSSLARARNQDNAGLLKVVLGSA</sequence>
<evidence type="ECO:0008006" key="3">
    <source>
        <dbReference type="Google" id="ProtNLM"/>
    </source>
</evidence>
<dbReference type="PANTHER" id="PTHR10039:SF14">
    <property type="entry name" value="NACHT DOMAIN-CONTAINING PROTEIN"/>
    <property type="match status" value="1"/>
</dbReference>
<comment type="caution">
    <text evidence="1">The sequence shown here is derived from an EMBL/GenBank/DDBJ whole genome shotgun (WGS) entry which is preliminary data.</text>
</comment>
<evidence type="ECO:0000313" key="1">
    <source>
        <dbReference type="EMBL" id="KAL1897946.1"/>
    </source>
</evidence>
<accession>A0ABR3ZBA2</accession>
<name>A0ABR3ZBA2_9PEZI</name>
<dbReference type="EMBL" id="JAWCUI010000017">
    <property type="protein sequence ID" value="KAL1897946.1"/>
    <property type="molecule type" value="Genomic_DNA"/>
</dbReference>